<dbReference type="InterPro" id="IPR058389">
    <property type="entry name" value="DUF8076"/>
</dbReference>
<dbReference type="EMBL" id="JAMQOP010000005">
    <property type="protein sequence ID" value="MDS0300943.1"/>
    <property type="molecule type" value="Genomic_DNA"/>
</dbReference>
<name>A0ABU2GL06_9EURY</name>
<evidence type="ECO:0000259" key="1">
    <source>
        <dbReference type="Pfam" id="PF26277"/>
    </source>
</evidence>
<gene>
    <name evidence="2" type="ORF">NDI76_19535</name>
</gene>
<accession>A0ABU2GL06</accession>
<dbReference type="Proteomes" id="UP001257060">
    <property type="component" value="Unassembled WGS sequence"/>
</dbReference>
<evidence type="ECO:0000313" key="2">
    <source>
        <dbReference type="EMBL" id="MDS0300943.1"/>
    </source>
</evidence>
<proteinExistence type="predicted"/>
<keyword evidence="3" id="KW-1185">Reference proteome</keyword>
<comment type="caution">
    <text evidence="2">The sequence shown here is derived from an EMBL/GenBank/DDBJ whole genome shotgun (WGS) entry which is preliminary data.</text>
</comment>
<organism evidence="2 3">
    <name type="scientific">Halogeometricum salsisoli</name>
    <dbReference type="NCBI Taxonomy" id="2950536"/>
    <lineage>
        <taxon>Archaea</taxon>
        <taxon>Methanobacteriati</taxon>
        <taxon>Methanobacteriota</taxon>
        <taxon>Stenosarchaea group</taxon>
        <taxon>Halobacteria</taxon>
        <taxon>Halobacteriales</taxon>
        <taxon>Haloferacaceae</taxon>
        <taxon>Halogeometricum</taxon>
    </lineage>
</organism>
<dbReference type="Pfam" id="PF26277">
    <property type="entry name" value="DUF8076"/>
    <property type="match status" value="1"/>
</dbReference>
<protein>
    <recommendedName>
        <fullName evidence="1">DUF8076 domain-containing protein</fullName>
    </recommendedName>
</protein>
<feature type="domain" description="DUF8076" evidence="1">
    <location>
        <begin position="1"/>
        <end position="119"/>
    </location>
</feature>
<reference evidence="2 3" key="1">
    <citation type="submission" date="2022-06" db="EMBL/GenBank/DDBJ databases">
        <title>Halogeometricum sp. a new haloarchaeum isolate from saline soil.</title>
        <authorList>
            <person name="Strakova D."/>
            <person name="Galisteo C."/>
            <person name="Sanchez-Porro C."/>
            <person name="Ventosa A."/>
        </authorList>
    </citation>
    <scope>NUCLEOTIDE SEQUENCE [LARGE SCALE GENOMIC DNA]</scope>
    <source>
        <strain evidence="2 3">S1BR25-6</strain>
    </source>
</reference>
<dbReference type="RefSeq" id="WP_310925864.1">
    <property type="nucleotide sequence ID" value="NZ_JAMQOP010000005.1"/>
</dbReference>
<evidence type="ECO:0000313" key="3">
    <source>
        <dbReference type="Proteomes" id="UP001257060"/>
    </source>
</evidence>
<sequence>MYNILVEEEFSIVDYRVPIETFIEMLEEGELPEELAVSGLDDALTTENQELLSEMQAAMRQRRDWLDSRPSLPTVQFVVDGELQDTGESFELLVDGEFYSLKSVFGRSISEREPGWLVTSYRI</sequence>